<keyword evidence="3" id="KW-1185">Reference proteome</keyword>
<sequence length="140" mass="15570">MQSFGDETRKSPDGGVAPHLTVVGGLDAITFYRQAFGAKEIYRQMAEDGKRVMYARLEINGGSVMLHDDFPEMRKGELKPPAGVVLHLQVDAADAWFERAVKAGATATYPLQDMFWGDRYGHVRDPYGHTWSIASPLKRA</sequence>
<dbReference type="PANTHER" id="PTHR34109:SF1">
    <property type="entry name" value="VOC DOMAIN-CONTAINING PROTEIN"/>
    <property type="match status" value="1"/>
</dbReference>
<dbReference type="Proteomes" id="UP000308054">
    <property type="component" value="Unassembled WGS sequence"/>
</dbReference>
<reference evidence="2 3" key="1">
    <citation type="journal article" date="2017" name="Int. J. Syst. Evol. Microbiol.">
        <title>Marinicauda algicola sp. nov., isolated from a marine red alga Rhodosorus marinus.</title>
        <authorList>
            <person name="Jeong S.E."/>
            <person name="Jeon S.H."/>
            <person name="Chun B.H."/>
            <person name="Kim D.W."/>
            <person name="Jeon C.O."/>
        </authorList>
    </citation>
    <scope>NUCLEOTIDE SEQUENCE [LARGE SCALE GENOMIC DNA]</scope>
    <source>
        <strain evidence="2 3">JCM 31718</strain>
    </source>
</reference>
<dbReference type="RefSeq" id="WP_135994329.1">
    <property type="nucleotide sequence ID" value="NZ_CP071057.1"/>
</dbReference>
<gene>
    <name evidence="2" type="ORF">E5163_01440</name>
</gene>
<evidence type="ECO:0000259" key="1">
    <source>
        <dbReference type="PROSITE" id="PS51819"/>
    </source>
</evidence>
<dbReference type="EMBL" id="SRXW01000001">
    <property type="protein sequence ID" value="TGY89832.1"/>
    <property type="molecule type" value="Genomic_DNA"/>
</dbReference>
<dbReference type="AlphaFoldDB" id="A0A4S2H3J5"/>
<dbReference type="InterPro" id="IPR029068">
    <property type="entry name" value="Glyas_Bleomycin-R_OHBP_Dase"/>
</dbReference>
<feature type="domain" description="VOC" evidence="1">
    <location>
        <begin position="12"/>
        <end position="136"/>
    </location>
</feature>
<dbReference type="Gene3D" id="3.30.720.120">
    <property type="match status" value="1"/>
</dbReference>
<name>A0A4S2H3J5_9PROT</name>
<proteinExistence type="predicted"/>
<protein>
    <submittedName>
        <fullName evidence="2">VOC family protein</fullName>
    </submittedName>
</protein>
<dbReference type="InterPro" id="IPR004360">
    <property type="entry name" value="Glyas_Fos-R_dOase_dom"/>
</dbReference>
<dbReference type="SUPFAM" id="SSF54593">
    <property type="entry name" value="Glyoxalase/Bleomycin resistance protein/Dihydroxybiphenyl dioxygenase"/>
    <property type="match status" value="1"/>
</dbReference>
<dbReference type="CDD" id="cd07246">
    <property type="entry name" value="VOC_like"/>
    <property type="match status" value="1"/>
</dbReference>
<accession>A0A4S2H3J5</accession>
<evidence type="ECO:0000313" key="3">
    <source>
        <dbReference type="Proteomes" id="UP000308054"/>
    </source>
</evidence>
<dbReference type="Gene3D" id="3.30.720.110">
    <property type="match status" value="1"/>
</dbReference>
<evidence type="ECO:0000313" key="2">
    <source>
        <dbReference type="EMBL" id="TGY89832.1"/>
    </source>
</evidence>
<organism evidence="2 3">
    <name type="scientific">Marinicauda algicola</name>
    <dbReference type="NCBI Taxonomy" id="2029849"/>
    <lineage>
        <taxon>Bacteria</taxon>
        <taxon>Pseudomonadati</taxon>
        <taxon>Pseudomonadota</taxon>
        <taxon>Alphaproteobacteria</taxon>
        <taxon>Maricaulales</taxon>
        <taxon>Maricaulaceae</taxon>
        <taxon>Marinicauda</taxon>
    </lineage>
</organism>
<dbReference type="PROSITE" id="PS51819">
    <property type="entry name" value="VOC"/>
    <property type="match status" value="1"/>
</dbReference>
<dbReference type="PANTHER" id="PTHR34109">
    <property type="entry name" value="BNAUNNG04460D PROTEIN-RELATED"/>
    <property type="match status" value="1"/>
</dbReference>
<dbReference type="Pfam" id="PF00903">
    <property type="entry name" value="Glyoxalase"/>
    <property type="match status" value="1"/>
</dbReference>
<comment type="caution">
    <text evidence="2">The sequence shown here is derived from an EMBL/GenBank/DDBJ whole genome shotgun (WGS) entry which is preliminary data.</text>
</comment>
<dbReference type="InterPro" id="IPR037523">
    <property type="entry name" value="VOC_core"/>
</dbReference>
<dbReference type="OrthoDB" id="9795306at2"/>